<evidence type="ECO:0000259" key="3">
    <source>
        <dbReference type="Pfam" id="PF03807"/>
    </source>
</evidence>
<dbReference type="EC" id="1.5.1.2" evidence="2"/>
<protein>
    <recommendedName>
        <fullName evidence="2">Pyrroline-5-carboxylate reductase</fullName>
        <shortName evidence="2">P5C reductase</shortName>
        <shortName evidence="2">P5CR</shortName>
        <ecNumber evidence="2">1.5.1.2</ecNumber>
    </recommendedName>
    <alternativeName>
        <fullName evidence="2">PCA reductase</fullName>
    </alternativeName>
</protein>
<evidence type="ECO:0000256" key="1">
    <source>
        <dbReference type="ARBA" id="ARBA00005525"/>
    </source>
</evidence>
<evidence type="ECO:0000256" key="2">
    <source>
        <dbReference type="HAMAP-Rule" id="MF_01925"/>
    </source>
</evidence>
<dbReference type="SUPFAM" id="SSF51735">
    <property type="entry name" value="NAD(P)-binding Rossmann-fold domains"/>
    <property type="match status" value="1"/>
</dbReference>
<proteinExistence type="inferred from homology"/>
<reference evidence="5 6" key="1">
    <citation type="submission" date="2021-03" db="EMBL/GenBank/DDBJ databases">
        <title>Genomic Encyclopedia of Type Strains, Phase IV (KMG-IV): sequencing the most valuable type-strain genomes for metagenomic binning, comparative biology and taxonomic classification.</title>
        <authorList>
            <person name="Goeker M."/>
        </authorList>
    </citation>
    <scope>NUCLEOTIDE SEQUENCE [LARGE SCALE GENOMIC DNA]</scope>
    <source>
        <strain evidence="5 6">DSM 24738</strain>
    </source>
</reference>
<feature type="domain" description="Pyrroline-5-carboxylate reductase catalytic N-terminal" evidence="3">
    <location>
        <begin position="2"/>
        <end position="97"/>
    </location>
</feature>
<keyword evidence="6" id="KW-1185">Reference proteome</keyword>
<comment type="catalytic activity">
    <reaction evidence="2">
        <text>L-proline + NADP(+) = (S)-1-pyrroline-5-carboxylate + NADPH + 2 H(+)</text>
        <dbReference type="Rhea" id="RHEA:14109"/>
        <dbReference type="ChEBI" id="CHEBI:15378"/>
        <dbReference type="ChEBI" id="CHEBI:17388"/>
        <dbReference type="ChEBI" id="CHEBI:57783"/>
        <dbReference type="ChEBI" id="CHEBI:58349"/>
        <dbReference type="ChEBI" id="CHEBI:60039"/>
        <dbReference type="EC" id="1.5.1.2"/>
    </reaction>
</comment>
<comment type="function">
    <text evidence="2">Catalyzes the reduction of 1-pyrroline-5-carboxylate (PCA) to L-proline.</text>
</comment>
<keyword evidence="2" id="KW-0641">Proline biosynthesis</keyword>
<dbReference type="PANTHER" id="PTHR11645">
    <property type="entry name" value="PYRROLINE-5-CARBOXYLATE REDUCTASE"/>
    <property type="match status" value="1"/>
</dbReference>
<dbReference type="Proteomes" id="UP001519343">
    <property type="component" value="Unassembled WGS sequence"/>
</dbReference>
<dbReference type="Gene3D" id="3.40.50.720">
    <property type="entry name" value="NAD(P)-binding Rossmann-like Domain"/>
    <property type="match status" value="1"/>
</dbReference>
<feature type="domain" description="Pyrroline-5-carboxylate reductase dimerisation" evidence="4">
    <location>
        <begin position="161"/>
        <end position="259"/>
    </location>
</feature>
<gene>
    <name evidence="2" type="primary">proC</name>
    <name evidence="5" type="ORF">J2Z37_000477</name>
</gene>
<keyword evidence="2" id="KW-0521">NADP</keyword>
<comment type="catalytic activity">
    <reaction evidence="2">
        <text>L-proline + NAD(+) = (S)-1-pyrroline-5-carboxylate + NADH + 2 H(+)</text>
        <dbReference type="Rhea" id="RHEA:14105"/>
        <dbReference type="ChEBI" id="CHEBI:15378"/>
        <dbReference type="ChEBI" id="CHEBI:17388"/>
        <dbReference type="ChEBI" id="CHEBI:57540"/>
        <dbReference type="ChEBI" id="CHEBI:57945"/>
        <dbReference type="ChEBI" id="CHEBI:60039"/>
        <dbReference type="EC" id="1.5.1.2"/>
    </reaction>
</comment>
<dbReference type="InterPro" id="IPR029036">
    <property type="entry name" value="P5CR_dimer"/>
</dbReference>
<evidence type="ECO:0000259" key="4">
    <source>
        <dbReference type="Pfam" id="PF14748"/>
    </source>
</evidence>
<name>A0ABS4GKQ7_9BACL</name>
<comment type="pathway">
    <text evidence="2">Amino-acid biosynthesis; L-proline biosynthesis; L-proline from L-glutamate 5-semialdehyde: step 1/1.</text>
</comment>
<keyword evidence="2" id="KW-0963">Cytoplasm</keyword>
<accession>A0ABS4GKQ7</accession>
<dbReference type="PIRSF" id="PIRSF000193">
    <property type="entry name" value="Pyrrol-5-carb_rd"/>
    <property type="match status" value="1"/>
</dbReference>
<dbReference type="InterPro" id="IPR008927">
    <property type="entry name" value="6-PGluconate_DH-like_C_sf"/>
</dbReference>
<organism evidence="5 6">
    <name type="scientific">Ammoniphilus resinae</name>
    <dbReference type="NCBI Taxonomy" id="861532"/>
    <lineage>
        <taxon>Bacteria</taxon>
        <taxon>Bacillati</taxon>
        <taxon>Bacillota</taxon>
        <taxon>Bacilli</taxon>
        <taxon>Bacillales</taxon>
        <taxon>Paenibacillaceae</taxon>
        <taxon>Aneurinibacillus group</taxon>
        <taxon>Ammoniphilus</taxon>
    </lineage>
</organism>
<comment type="subcellular location">
    <subcellularLocation>
        <location evidence="2">Cytoplasm</location>
    </subcellularLocation>
</comment>
<evidence type="ECO:0000313" key="6">
    <source>
        <dbReference type="Proteomes" id="UP001519343"/>
    </source>
</evidence>
<sequence length="272" mass="30349">MRVGFIGTGSMGSILLEAFISEKALKPDQITASNRTREKVKRLSEKYPGLTYADDNIQVVKNSQLIFICVKPLEFKTVIEQIKPWIEKDHLIVSITSPILIQTLEEQIPCKIAKIIPSITNLVGAGASLMMFGSRVKSDDRDFLRKLFEKISKPIEIKEEFTRVSSDIVSCGPAFLSFLLQRFISAAVEETGINQDDATFLTTEMIIGFAKLISEGPFDLATLQQRVVVPGGVTGAGLIALGNIGDTFNQMYHNTHEKYRTDLREVEVMFEK</sequence>
<keyword evidence="2" id="KW-0560">Oxidoreductase</keyword>
<comment type="caution">
    <text evidence="5">The sequence shown here is derived from an EMBL/GenBank/DDBJ whole genome shotgun (WGS) entry which is preliminary data.</text>
</comment>
<dbReference type="EMBL" id="JAGGKT010000001">
    <property type="protein sequence ID" value="MBP1930490.1"/>
    <property type="molecule type" value="Genomic_DNA"/>
</dbReference>
<dbReference type="InterPro" id="IPR036291">
    <property type="entry name" value="NAD(P)-bd_dom_sf"/>
</dbReference>
<dbReference type="Pfam" id="PF14748">
    <property type="entry name" value="P5CR_dimer"/>
    <property type="match status" value="1"/>
</dbReference>
<dbReference type="Gene3D" id="1.10.3730.10">
    <property type="entry name" value="ProC C-terminal domain-like"/>
    <property type="match status" value="1"/>
</dbReference>
<dbReference type="RefSeq" id="WP_209808497.1">
    <property type="nucleotide sequence ID" value="NZ_JAGGKT010000001.1"/>
</dbReference>
<dbReference type="NCBIfam" id="NF005814">
    <property type="entry name" value="PRK07680.1"/>
    <property type="match status" value="1"/>
</dbReference>
<evidence type="ECO:0000313" key="5">
    <source>
        <dbReference type="EMBL" id="MBP1930490.1"/>
    </source>
</evidence>
<dbReference type="Pfam" id="PF03807">
    <property type="entry name" value="F420_oxidored"/>
    <property type="match status" value="1"/>
</dbReference>
<keyword evidence="2" id="KW-0028">Amino-acid biosynthesis</keyword>
<dbReference type="SUPFAM" id="SSF48179">
    <property type="entry name" value="6-phosphogluconate dehydrogenase C-terminal domain-like"/>
    <property type="match status" value="1"/>
</dbReference>
<comment type="similarity">
    <text evidence="1 2">Belongs to the pyrroline-5-carboxylate reductase family.</text>
</comment>
<dbReference type="PANTHER" id="PTHR11645:SF51">
    <property type="entry name" value="COME OPERON PROTEIN 4"/>
    <property type="match status" value="1"/>
</dbReference>
<dbReference type="HAMAP" id="MF_01925">
    <property type="entry name" value="P5C_reductase"/>
    <property type="match status" value="1"/>
</dbReference>
<dbReference type="InterPro" id="IPR000304">
    <property type="entry name" value="Pyrroline-COOH_reductase"/>
</dbReference>
<dbReference type="InterPro" id="IPR028939">
    <property type="entry name" value="P5C_Rdtase_cat_N"/>
</dbReference>